<comment type="caution">
    <text evidence="2">The sequence shown here is derived from an EMBL/GenBank/DDBJ whole genome shotgun (WGS) entry which is preliminary data.</text>
</comment>
<dbReference type="EMBL" id="PPSL01000002">
    <property type="protein sequence ID" value="PQJ11900.1"/>
    <property type="molecule type" value="Genomic_DNA"/>
</dbReference>
<evidence type="ECO:0008006" key="4">
    <source>
        <dbReference type="Google" id="ProtNLM"/>
    </source>
</evidence>
<sequence length="319" mass="36259">MRARSIRNLFILIIAACSSATSSYAQDASRIFIEPDGWSIGTNIGLTDLWGDVGTKVFLDHYTNSKYFDKVAAMGGMFGRYTIHPCLGLKFGVNYGVLYATDEWNYDKAQFALTQGSDYYQRYARQQRARATIFEGNFMVEFTPMRFNPEKNRANKRGQLVLGLGIGYFHFTPQNTVALGNKFINIYDLHIEGDGFGPGFPPSYSLWQFCVPMSITYRWDIGKHLNLGFEFMYRKTFTDYLDGVSGKYIDPAEYKKHLSAGEAATATLIQDKEYYKNLGQPNVAGNLRGNAGNKDAYSSISVTLYYKLLAREGKWWTRF</sequence>
<organism evidence="2 3">
    <name type="scientific">Flavipsychrobacter stenotrophus</name>
    <dbReference type="NCBI Taxonomy" id="2077091"/>
    <lineage>
        <taxon>Bacteria</taxon>
        <taxon>Pseudomonadati</taxon>
        <taxon>Bacteroidota</taxon>
        <taxon>Chitinophagia</taxon>
        <taxon>Chitinophagales</taxon>
        <taxon>Chitinophagaceae</taxon>
        <taxon>Flavipsychrobacter</taxon>
    </lineage>
</organism>
<dbReference type="RefSeq" id="WP_105038780.1">
    <property type="nucleotide sequence ID" value="NZ_PPSL01000002.1"/>
</dbReference>
<name>A0A2S7SY85_9BACT</name>
<evidence type="ECO:0000313" key="3">
    <source>
        <dbReference type="Proteomes" id="UP000239872"/>
    </source>
</evidence>
<keyword evidence="1" id="KW-0732">Signal</keyword>
<evidence type="ECO:0000313" key="2">
    <source>
        <dbReference type="EMBL" id="PQJ11900.1"/>
    </source>
</evidence>
<keyword evidence="3" id="KW-1185">Reference proteome</keyword>
<feature type="signal peptide" evidence="1">
    <location>
        <begin position="1"/>
        <end position="27"/>
    </location>
</feature>
<dbReference type="Proteomes" id="UP000239872">
    <property type="component" value="Unassembled WGS sequence"/>
</dbReference>
<proteinExistence type="predicted"/>
<feature type="chain" id="PRO_5015417479" description="Outer membrane protein beta-barrel domain-containing protein" evidence="1">
    <location>
        <begin position="28"/>
        <end position="319"/>
    </location>
</feature>
<protein>
    <recommendedName>
        <fullName evidence="4">Outer membrane protein beta-barrel domain-containing protein</fullName>
    </recommendedName>
</protein>
<reference evidence="2 3" key="1">
    <citation type="submission" date="2018-01" db="EMBL/GenBank/DDBJ databases">
        <title>A novel member of the phylum Bacteroidetes isolated from glacier ice.</title>
        <authorList>
            <person name="Liu Q."/>
            <person name="Xin Y.-H."/>
        </authorList>
    </citation>
    <scope>NUCLEOTIDE SEQUENCE [LARGE SCALE GENOMIC DNA]</scope>
    <source>
        <strain evidence="2 3">RB1R16</strain>
    </source>
</reference>
<accession>A0A2S7SY85</accession>
<dbReference type="OrthoDB" id="654178at2"/>
<evidence type="ECO:0000256" key="1">
    <source>
        <dbReference type="SAM" id="SignalP"/>
    </source>
</evidence>
<gene>
    <name evidence="2" type="ORF">CJD36_008890</name>
</gene>
<dbReference type="AlphaFoldDB" id="A0A2S7SY85"/>